<sequence>MKRRPYHRNCSCALHKLKGSHSTACSHHNNMPFPWKEFLTHCSLSAAASKLSSQSCVISGSSVNHKGGK</sequence>
<dbReference type="EMBL" id="JBJKBG010000003">
    <property type="protein sequence ID" value="KAL3744282.1"/>
    <property type="molecule type" value="Genomic_DNA"/>
</dbReference>
<protein>
    <submittedName>
        <fullName evidence="1">Uncharacterized protein</fullName>
    </submittedName>
</protein>
<reference evidence="1 2" key="1">
    <citation type="submission" date="2024-11" db="EMBL/GenBank/DDBJ databases">
        <title>Chromosome-level genome assembly of Eucalyptus globulus Labill. provides insights into its genome evolution.</title>
        <authorList>
            <person name="Li X."/>
        </authorList>
    </citation>
    <scope>NUCLEOTIDE SEQUENCE [LARGE SCALE GENOMIC DNA]</scope>
    <source>
        <strain evidence="1">CL2024</strain>
        <tissue evidence="1">Fresh tender leaves</tissue>
    </source>
</reference>
<accession>A0ABD3KXZ5</accession>
<organism evidence="1 2">
    <name type="scientific">Eucalyptus globulus</name>
    <name type="common">Tasmanian blue gum</name>
    <dbReference type="NCBI Taxonomy" id="34317"/>
    <lineage>
        <taxon>Eukaryota</taxon>
        <taxon>Viridiplantae</taxon>
        <taxon>Streptophyta</taxon>
        <taxon>Embryophyta</taxon>
        <taxon>Tracheophyta</taxon>
        <taxon>Spermatophyta</taxon>
        <taxon>Magnoliopsida</taxon>
        <taxon>eudicotyledons</taxon>
        <taxon>Gunneridae</taxon>
        <taxon>Pentapetalae</taxon>
        <taxon>rosids</taxon>
        <taxon>malvids</taxon>
        <taxon>Myrtales</taxon>
        <taxon>Myrtaceae</taxon>
        <taxon>Myrtoideae</taxon>
        <taxon>Eucalypteae</taxon>
        <taxon>Eucalyptus</taxon>
    </lineage>
</organism>
<proteinExistence type="predicted"/>
<dbReference type="PANTHER" id="PTHR35121">
    <property type="entry name" value="HOMEODOMAIN PROTEIN 8, PUTATIVE-RELATED"/>
    <property type="match status" value="1"/>
</dbReference>
<gene>
    <name evidence="1" type="ORF">ACJRO7_013527</name>
</gene>
<name>A0ABD3KXZ5_EUCGL</name>
<dbReference type="AlphaFoldDB" id="A0ABD3KXZ5"/>
<comment type="caution">
    <text evidence="1">The sequence shown here is derived from an EMBL/GenBank/DDBJ whole genome shotgun (WGS) entry which is preliminary data.</text>
</comment>
<dbReference type="PANTHER" id="PTHR35121:SF4">
    <property type="entry name" value="SWIM-TYPE DOMAIN-CONTAINING PROTEIN"/>
    <property type="match status" value="1"/>
</dbReference>
<evidence type="ECO:0000313" key="1">
    <source>
        <dbReference type="EMBL" id="KAL3744282.1"/>
    </source>
</evidence>
<dbReference type="Proteomes" id="UP001634007">
    <property type="component" value="Unassembled WGS sequence"/>
</dbReference>
<evidence type="ECO:0000313" key="2">
    <source>
        <dbReference type="Proteomes" id="UP001634007"/>
    </source>
</evidence>
<keyword evidence="2" id="KW-1185">Reference proteome</keyword>